<sequence length="240" mass="26847">MNKNLSTPYDCTKHVNMLLAKRSALAIITYPNKDPQLESMNEPFRDECQFEVADYQAGQYAEAVNQTYWRSCCVVLAAGLKKGLKDNVVVSKLHAEVPQSFFAVDLENLRSQLSQDDLKDLAAFIRADFIDKGISFETVTLPSEMAPDYGFDSRQGFDWILELTLAWHVSVMRLCRLGDFVTKVDGPVISRSDQIGRFAIVKALAKEGFTRVGGVSLPAALKCSSFSWETIMDNARDKIT</sequence>
<dbReference type="AlphaFoldDB" id="A0A2G9U6I1"/>
<dbReference type="EMBL" id="KZ348741">
    <property type="protein sequence ID" value="PIO65778.1"/>
    <property type="molecule type" value="Genomic_DNA"/>
</dbReference>
<dbReference type="Proteomes" id="UP000230423">
    <property type="component" value="Unassembled WGS sequence"/>
</dbReference>
<accession>A0A2G9U6I1</accession>
<evidence type="ECO:0000313" key="1">
    <source>
        <dbReference type="EMBL" id="PIO65778.1"/>
    </source>
</evidence>
<proteinExistence type="predicted"/>
<keyword evidence="2" id="KW-1185">Reference proteome</keyword>
<name>A0A2G9U6I1_TELCI</name>
<dbReference type="SUPFAM" id="SSF55186">
    <property type="entry name" value="ThrRS/AlaRS common domain"/>
    <property type="match status" value="1"/>
</dbReference>
<dbReference type="Gene3D" id="3.30.980.10">
    <property type="entry name" value="Threonyl-trna Synthetase, Chain A, domain 2"/>
    <property type="match status" value="1"/>
</dbReference>
<gene>
    <name evidence="1" type="ORF">TELCIR_12537</name>
</gene>
<dbReference type="GO" id="GO:0000166">
    <property type="term" value="F:nucleotide binding"/>
    <property type="evidence" value="ECO:0007669"/>
    <property type="project" value="InterPro"/>
</dbReference>
<reference evidence="1 2" key="1">
    <citation type="submission" date="2015-09" db="EMBL/GenBank/DDBJ databases">
        <title>Draft genome of the parasitic nematode Teladorsagia circumcincta isolate WARC Sus (inbred).</title>
        <authorList>
            <person name="Mitreva M."/>
        </authorList>
    </citation>
    <scope>NUCLEOTIDE SEQUENCE [LARGE SCALE GENOMIC DNA]</scope>
    <source>
        <strain evidence="1 2">S</strain>
    </source>
</reference>
<evidence type="ECO:0000313" key="2">
    <source>
        <dbReference type="Proteomes" id="UP000230423"/>
    </source>
</evidence>
<organism evidence="1 2">
    <name type="scientific">Teladorsagia circumcincta</name>
    <name type="common">Brown stomach worm</name>
    <name type="synonym">Ostertagia circumcincta</name>
    <dbReference type="NCBI Taxonomy" id="45464"/>
    <lineage>
        <taxon>Eukaryota</taxon>
        <taxon>Metazoa</taxon>
        <taxon>Ecdysozoa</taxon>
        <taxon>Nematoda</taxon>
        <taxon>Chromadorea</taxon>
        <taxon>Rhabditida</taxon>
        <taxon>Rhabditina</taxon>
        <taxon>Rhabditomorpha</taxon>
        <taxon>Strongyloidea</taxon>
        <taxon>Trichostrongylidae</taxon>
        <taxon>Teladorsagia</taxon>
    </lineage>
</organism>
<protein>
    <submittedName>
        <fullName evidence="1">Uncharacterized protein</fullName>
    </submittedName>
</protein>
<dbReference type="InterPro" id="IPR018163">
    <property type="entry name" value="Thr/Ala-tRNA-synth_IIc_edit"/>
</dbReference>
<dbReference type="OrthoDB" id="5870821at2759"/>